<dbReference type="EMBL" id="KV921564">
    <property type="protein sequence ID" value="ORE13134.1"/>
    <property type="molecule type" value="Genomic_DNA"/>
</dbReference>
<name>A0A1X0RMD4_RHIZD</name>
<dbReference type="Proteomes" id="UP000242381">
    <property type="component" value="Unassembled WGS sequence"/>
</dbReference>
<dbReference type="AlphaFoldDB" id="A0A1X0RMD4"/>
<reference evidence="1 2" key="1">
    <citation type="journal article" date="2016" name="Proc. Natl. Acad. Sci. U.S.A.">
        <title>Lipid metabolic changes in an early divergent fungus govern the establishment of a mutualistic symbiosis with endobacteria.</title>
        <authorList>
            <person name="Lastovetsky O.A."/>
            <person name="Gaspar M.L."/>
            <person name="Mondo S.J."/>
            <person name="LaButti K.M."/>
            <person name="Sandor L."/>
            <person name="Grigoriev I.V."/>
            <person name="Henry S.A."/>
            <person name="Pawlowska T.E."/>
        </authorList>
    </citation>
    <scope>NUCLEOTIDE SEQUENCE [LARGE SCALE GENOMIC DNA]</scope>
    <source>
        <strain evidence="1 2">ATCC 11559</strain>
    </source>
</reference>
<proteinExistence type="predicted"/>
<organism evidence="1 2">
    <name type="scientific">Rhizopus microsporus</name>
    <dbReference type="NCBI Taxonomy" id="58291"/>
    <lineage>
        <taxon>Eukaryota</taxon>
        <taxon>Fungi</taxon>
        <taxon>Fungi incertae sedis</taxon>
        <taxon>Mucoromycota</taxon>
        <taxon>Mucoromycotina</taxon>
        <taxon>Mucoromycetes</taxon>
        <taxon>Mucorales</taxon>
        <taxon>Mucorineae</taxon>
        <taxon>Rhizopodaceae</taxon>
        <taxon>Rhizopus</taxon>
    </lineage>
</organism>
<accession>A0A1X0RMD4</accession>
<evidence type="ECO:0000313" key="2">
    <source>
        <dbReference type="Proteomes" id="UP000242381"/>
    </source>
</evidence>
<sequence length="62" mass="6944">MVKISKAFAASFGALAGGAAGFYLLEMYKIQSKEQRLAMLIEKKKEYEQLQNKDNNVINSSQ</sequence>
<evidence type="ECO:0000313" key="1">
    <source>
        <dbReference type="EMBL" id="ORE13134.1"/>
    </source>
</evidence>
<protein>
    <submittedName>
        <fullName evidence="1">Uncharacterized protein</fullName>
    </submittedName>
</protein>
<gene>
    <name evidence="1" type="ORF">BCV71DRAFT_268582</name>
</gene>